<evidence type="ECO:0000313" key="1">
    <source>
        <dbReference type="EMBL" id="OQS01087.1"/>
    </source>
</evidence>
<keyword evidence="2" id="KW-1185">Reference proteome</keyword>
<gene>
    <name evidence="1" type="ORF">ACHHYP_01822</name>
</gene>
<dbReference type="OrthoDB" id="59844at2759"/>
<dbReference type="EMBL" id="JNBR01000015">
    <property type="protein sequence ID" value="OQS01087.1"/>
    <property type="molecule type" value="Genomic_DNA"/>
</dbReference>
<proteinExistence type="predicted"/>
<reference evidence="1 2" key="1">
    <citation type="journal article" date="2014" name="Genome Biol. Evol.">
        <title>The secreted proteins of Achlya hypogyna and Thraustotheca clavata identify the ancestral oomycete secretome and reveal gene acquisitions by horizontal gene transfer.</title>
        <authorList>
            <person name="Misner I."/>
            <person name="Blouin N."/>
            <person name="Leonard G."/>
            <person name="Richards T.A."/>
            <person name="Lane C.E."/>
        </authorList>
    </citation>
    <scope>NUCLEOTIDE SEQUENCE [LARGE SCALE GENOMIC DNA]</scope>
    <source>
        <strain evidence="1 2">ATCC 48635</strain>
    </source>
</reference>
<sequence length="349" mass="38433">MELDGERYARFNERMKRLACLKPEVTSLSEASHDAVQVHVVEIFENQQRRADSWHRKYLEPDMPPFTTRGGTPSLARFPKQLPSPVGFQWRGHWRPCMDGPCDPNGWLYAESHAELLGGNGSARPRDVDVSRRRRWVRVLVSFFVPFKWKQERLGVALVEPMQLDQAHTVAMPDAATGPLHIAPVGGQATPIVAHVDKANLRLCATVSRGDALVCIDGRAVRGLSFAAVQAQLLTCATLTVAPTTRRVHILSCHRDAAKAGLAPGYELVGLNERSLRRVRLLDVELLLRTAPKHSCVLYFQAATTLGPPFVEVAAGVVGLVDTPKPRHGPRAVFGSFGTTLHALFARTG</sequence>
<comment type="caution">
    <text evidence="1">The sequence shown here is derived from an EMBL/GenBank/DDBJ whole genome shotgun (WGS) entry which is preliminary data.</text>
</comment>
<evidence type="ECO:0000313" key="2">
    <source>
        <dbReference type="Proteomes" id="UP000243579"/>
    </source>
</evidence>
<dbReference type="Proteomes" id="UP000243579">
    <property type="component" value="Unassembled WGS sequence"/>
</dbReference>
<dbReference type="AlphaFoldDB" id="A0A1V9ZSV9"/>
<accession>A0A1V9ZSV9</accession>
<name>A0A1V9ZSV9_ACHHY</name>
<organism evidence="1 2">
    <name type="scientific">Achlya hypogyna</name>
    <name type="common">Oomycete</name>
    <name type="synonym">Protoachlya hypogyna</name>
    <dbReference type="NCBI Taxonomy" id="1202772"/>
    <lineage>
        <taxon>Eukaryota</taxon>
        <taxon>Sar</taxon>
        <taxon>Stramenopiles</taxon>
        <taxon>Oomycota</taxon>
        <taxon>Saprolegniomycetes</taxon>
        <taxon>Saprolegniales</taxon>
        <taxon>Achlyaceae</taxon>
        <taxon>Achlya</taxon>
    </lineage>
</organism>
<protein>
    <submittedName>
        <fullName evidence="1">Uncharacterized protein</fullName>
    </submittedName>
</protein>